<keyword evidence="5 12" id="KW-0812">Transmembrane</keyword>
<comment type="subcellular location">
    <subcellularLocation>
        <location evidence="1">Cell membrane</location>
        <topology evidence="1">Single-pass type I membrane protein</topology>
    </subcellularLocation>
</comment>
<keyword evidence="14" id="KW-1185">Reference proteome</keyword>
<evidence type="ECO:0000313" key="13">
    <source>
        <dbReference type="EMBL" id="WMV58692.1"/>
    </source>
</evidence>
<keyword evidence="3" id="KW-1003">Cell membrane</keyword>
<keyword evidence="9" id="KW-0675">Receptor</keyword>
<organism evidence="13 14">
    <name type="scientific">Solanum verrucosum</name>
    <dbReference type="NCBI Taxonomy" id="315347"/>
    <lineage>
        <taxon>Eukaryota</taxon>
        <taxon>Viridiplantae</taxon>
        <taxon>Streptophyta</taxon>
        <taxon>Embryophyta</taxon>
        <taxon>Tracheophyta</taxon>
        <taxon>Spermatophyta</taxon>
        <taxon>Magnoliopsida</taxon>
        <taxon>eudicotyledons</taxon>
        <taxon>Gunneridae</taxon>
        <taxon>Pentapetalae</taxon>
        <taxon>asterids</taxon>
        <taxon>lamiids</taxon>
        <taxon>Solanales</taxon>
        <taxon>Solanaceae</taxon>
        <taxon>Solanoideae</taxon>
        <taxon>Solaneae</taxon>
        <taxon>Solanum</taxon>
    </lineage>
</organism>
<evidence type="ECO:0000256" key="9">
    <source>
        <dbReference type="ARBA" id="ARBA00023170"/>
    </source>
</evidence>
<evidence type="ECO:0000313" key="14">
    <source>
        <dbReference type="Proteomes" id="UP001234989"/>
    </source>
</evidence>
<dbReference type="EMBL" id="CP133623">
    <property type="protein sequence ID" value="WMV58692.1"/>
    <property type="molecule type" value="Genomic_DNA"/>
</dbReference>
<dbReference type="Proteomes" id="UP001234989">
    <property type="component" value="Chromosome 12"/>
</dbReference>
<protein>
    <recommendedName>
        <fullName evidence="15">LRR-RLK</fullName>
    </recommendedName>
</protein>
<feature type="transmembrane region" description="Helical" evidence="12">
    <location>
        <begin position="276"/>
        <end position="298"/>
    </location>
</feature>
<evidence type="ECO:0000256" key="11">
    <source>
        <dbReference type="SAM" id="MobiDB-lite"/>
    </source>
</evidence>
<dbReference type="GO" id="GO:0005886">
    <property type="term" value="C:plasma membrane"/>
    <property type="evidence" value="ECO:0007669"/>
    <property type="project" value="UniProtKB-SubCell"/>
</dbReference>
<evidence type="ECO:0000256" key="7">
    <source>
        <dbReference type="ARBA" id="ARBA00022989"/>
    </source>
</evidence>
<keyword evidence="6" id="KW-0677">Repeat</keyword>
<evidence type="ECO:0000256" key="6">
    <source>
        <dbReference type="ARBA" id="ARBA00022737"/>
    </source>
</evidence>
<evidence type="ECO:0008006" key="15">
    <source>
        <dbReference type="Google" id="ProtNLM"/>
    </source>
</evidence>
<name>A0AAF0V682_SOLVR</name>
<proteinExistence type="inferred from homology"/>
<keyword evidence="7 12" id="KW-1133">Transmembrane helix</keyword>
<keyword evidence="10" id="KW-0325">Glycoprotein</keyword>
<dbReference type="PANTHER" id="PTHR27004:SF398">
    <property type="entry name" value="LEUCINE-RICH REPEAT-CONTAINING N-TERMINAL PLANT-TYPE DOMAIN-CONTAINING PROTEIN"/>
    <property type="match status" value="1"/>
</dbReference>
<evidence type="ECO:0000256" key="3">
    <source>
        <dbReference type="ARBA" id="ARBA00022475"/>
    </source>
</evidence>
<keyword evidence="4" id="KW-0433">Leucine-rich repeat</keyword>
<dbReference type="AlphaFoldDB" id="A0AAF0V682"/>
<sequence length="304" mass="34084">MDNEIQKLKTNEDNLKSKASQQHDYKNAELRRSKDGKNPELKGDDGKLLKTHNICLNIAAGSIPKPLWNHTNIEKLALGYNHLEGPISDFFIFGKLWLLSLGKNNFDGQLELLAFKICRTQLKWLDFSSNLLTCPIPSNVSGLQNLGSLSLSSNHLNGNIPSCIFSLPSLEWLDLSDNHFSGNIRDFNSKSLFLVILKQNKLQVLNLLGNHLVGFIGKGKLFNTFENRSYQGNDMLCGFPLSKDCGVDEGVPQTTTKYRLDQEEEEEEGDSTFTSWLTVLMCYGCGLVIGLSIIYIMLSTQYPT</sequence>
<evidence type="ECO:0000256" key="8">
    <source>
        <dbReference type="ARBA" id="ARBA00023136"/>
    </source>
</evidence>
<comment type="similarity">
    <text evidence="2">Belongs to the RLP family.</text>
</comment>
<reference evidence="13" key="1">
    <citation type="submission" date="2023-08" db="EMBL/GenBank/DDBJ databases">
        <title>A de novo genome assembly of Solanum verrucosum Schlechtendal, a Mexican diploid species geographically isolated from the other diploid A-genome species in potato relatives.</title>
        <authorList>
            <person name="Hosaka K."/>
        </authorList>
    </citation>
    <scope>NUCLEOTIDE SEQUENCE</scope>
    <source>
        <tissue evidence="13">Young leaves</tissue>
    </source>
</reference>
<gene>
    <name evidence="13" type="ORF">MTR67_052077</name>
</gene>
<accession>A0AAF0V682</accession>
<dbReference type="PANTHER" id="PTHR27004">
    <property type="entry name" value="RECEPTOR-LIKE PROTEIN 12 ISOFORM X1"/>
    <property type="match status" value="1"/>
</dbReference>
<dbReference type="SUPFAM" id="SSF52058">
    <property type="entry name" value="L domain-like"/>
    <property type="match status" value="1"/>
</dbReference>
<dbReference type="Pfam" id="PF13855">
    <property type="entry name" value="LRR_8"/>
    <property type="match status" value="1"/>
</dbReference>
<dbReference type="InterPro" id="IPR001611">
    <property type="entry name" value="Leu-rich_rpt"/>
</dbReference>
<evidence type="ECO:0000256" key="12">
    <source>
        <dbReference type="SAM" id="Phobius"/>
    </source>
</evidence>
<dbReference type="Gene3D" id="3.80.10.10">
    <property type="entry name" value="Ribonuclease Inhibitor"/>
    <property type="match status" value="1"/>
</dbReference>
<dbReference type="InterPro" id="IPR032675">
    <property type="entry name" value="LRR_dom_sf"/>
</dbReference>
<evidence type="ECO:0000256" key="4">
    <source>
        <dbReference type="ARBA" id="ARBA00022614"/>
    </source>
</evidence>
<feature type="region of interest" description="Disordered" evidence="11">
    <location>
        <begin position="1"/>
        <end position="45"/>
    </location>
</feature>
<keyword evidence="8 12" id="KW-0472">Membrane</keyword>
<evidence type="ECO:0000256" key="2">
    <source>
        <dbReference type="ARBA" id="ARBA00009592"/>
    </source>
</evidence>
<evidence type="ECO:0000256" key="5">
    <source>
        <dbReference type="ARBA" id="ARBA00022692"/>
    </source>
</evidence>
<evidence type="ECO:0000256" key="10">
    <source>
        <dbReference type="ARBA" id="ARBA00023180"/>
    </source>
</evidence>
<evidence type="ECO:0000256" key="1">
    <source>
        <dbReference type="ARBA" id="ARBA00004251"/>
    </source>
</evidence>